<evidence type="ECO:0000313" key="2">
    <source>
        <dbReference type="EMBL" id="SHF62318.1"/>
    </source>
</evidence>
<proteinExistence type="predicted"/>
<keyword evidence="1" id="KW-0732">Signal</keyword>
<dbReference type="SUPFAM" id="SSF48452">
    <property type="entry name" value="TPR-like"/>
    <property type="match status" value="1"/>
</dbReference>
<gene>
    <name evidence="2" type="ORF">SAMN02745131_03121</name>
</gene>
<dbReference type="Pfam" id="PF12771">
    <property type="entry name" value="SusD-like_2"/>
    <property type="match status" value="1"/>
</dbReference>
<dbReference type="InterPro" id="IPR041662">
    <property type="entry name" value="SusD-like_2"/>
</dbReference>
<reference evidence="2 3" key="1">
    <citation type="submission" date="2016-11" db="EMBL/GenBank/DDBJ databases">
        <authorList>
            <person name="Jaros S."/>
            <person name="Januszkiewicz K."/>
            <person name="Wedrychowicz H."/>
        </authorList>
    </citation>
    <scope>NUCLEOTIDE SEQUENCE [LARGE SCALE GENOMIC DNA]</scope>
    <source>
        <strain evidence="2 3">DSM 18119</strain>
    </source>
</reference>
<evidence type="ECO:0000313" key="3">
    <source>
        <dbReference type="Proteomes" id="UP000184048"/>
    </source>
</evidence>
<feature type="signal peptide" evidence="1">
    <location>
        <begin position="1"/>
        <end position="19"/>
    </location>
</feature>
<evidence type="ECO:0000256" key="1">
    <source>
        <dbReference type="SAM" id="SignalP"/>
    </source>
</evidence>
<sequence length="475" mass="52757">MTMKKIIYSLTAIMFITMACTKDLSSLNVDPKNPAILPSSAFFTNAQRSLSNTLTSSNVNLNIFRLIVQHWQETQYPEESQYDLATREINDNTWNALYRDVIRDLREAKALIPGDVKDADVQKNRLAVTEVMEVYTWYYLVTTYGNIPYSEALDIEKPFPKYDDAKTIYNDLLTRLDAAIGNIKTGAGGFGSADLIYNGDMTKWKKFANSFKVKMAMTIADDDAAKAKTLVEAAVASGVFTSNADNATLVYQNVQPNTNPIWVDLVNSGRDDFVAASTFIDSLLAHNDPRIDNFFTADPTGGYSGAEPGVQSAYEPNSHVNPNITKPEFPGLLLDYAETELFLAEAAQRGFNVGGTAVSHYNAGVTASIEYWGGTAAEAAAYLAQPGVAYNPANWKKSIGVQKWIALYNRGWDAWIEWRRLDYPQLEPAHDALSDMPVRFPYPVNEQNVNRVNFEAAAEAIGGDDVATKLWWDKF</sequence>
<dbReference type="Proteomes" id="UP000184048">
    <property type="component" value="Unassembled WGS sequence"/>
</dbReference>
<dbReference type="InterPro" id="IPR011990">
    <property type="entry name" value="TPR-like_helical_dom_sf"/>
</dbReference>
<organism evidence="2 3">
    <name type="scientific">Flavisolibacter ginsengisoli DSM 18119</name>
    <dbReference type="NCBI Taxonomy" id="1121884"/>
    <lineage>
        <taxon>Bacteria</taxon>
        <taxon>Pseudomonadati</taxon>
        <taxon>Bacteroidota</taxon>
        <taxon>Chitinophagia</taxon>
        <taxon>Chitinophagales</taxon>
        <taxon>Chitinophagaceae</taxon>
        <taxon>Flavisolibacter</taxon>
    </lineage>
</organism>
<feature type="chain" id="PRO_5013155235" evidence="1">
    <location>
        <begin position="20"/>
        <end position="475"/>
    </location>
</feature>
<accession>A0A1M5D5Q6</accession>
<dbReference type="AlphaFoldDB" id="A0A1M5D5Q6"/>
<dbReference type="EMBL" id="FQUU01000014">
    <property type="protein sequence ID" value="SHF62318.1"/>
    <property type="molecule type" value="Genomic_DNA"/>
</dbReference>
<protein>
    <submittedName>
        <fullName evidence="2">Starch-binding associating with outer membrane</fullName>
    </submittedName>
</protein>
<dbReference type="PROSITE" id="PS51257">
    <property type="entry name" value="PROKAR_LIPOPROTEIN"/>
    <property type="match status" value="1"/>
</dbReference>
<dbReference type="Gene3D" id="1.25.40.390">
    <property type="match status" value="1"/>
</dbReference>
<keyword evidence="3" id="KW-1185">Reference proteome</keyword>
<name>A0A1M5D5Q6_9BACT</name>
<dbReference type="STRING" id="1121884.SAMN02745131_03121"/>